<feature type="compositionally biased region" description="Polar residues" evidence="1">
    <location>
        <begin position="107"/>
        <end position="116"/>
    </location>
</feature>
<evidence type="ECO:0000313" key="2">
    <source>
        <dbReference type="EMBL" id="RAL12063.1"/>
    </source>
</evidence>
<feature type="compositionally biased region" description="Polar residues" evidence="1">
    <location>
        <begin position="610"/>
        <end position="625"/>
    </location>
</feature>
<dbReference type="Proteomes" id="UP000248961">
    <property type="component" value="Unassembled WGS sequence"/>
</dbReference>
<dbReference type="GeneID" id="37199560"/>
<dbReference type="EMBL" id="KZ824285">
    <property type="protein sequence ID" value="RAL12063.1"/>
    <property type="molecule type" value="Genomic_DNA"/>
</dbReference>
<dbReference type="InterPro" id="IPR032675">
    <property type="entry name" value="LRR_dom_sf"/>
</dbReference>
<feature type="compositionally biased region" description="Acidic residues" evidence="1">
    <location>
        <begin position="75"/>
        <end position="84"/>
    </location>
</feature>
<evidence type="ECO:0000313" key="3">
    <source>
        <dbReference type="Proteomes" id="UP000248961"/>
    </source>
</evidence>
<evidence type="ECO:0000256" key="1">
    <source>
        <dbReference type="SAM" id="MobiDB-lite"/>
    </source>
</evidence>
<feature type="region of interest" description="Disordered" evidence="1">
    <location>
        <begin position="610"/>
        <end position="630"/>
    </location>
</feature>
<feature type="region of interest" description="Disordered" evidence="1">
    <location>
        <begin position="89"/>
        <end position="137"/>
    </location>
</feature>
<organism evidence="2 3">
    <name type="scientific">Aspergillus homomorphus (strain CBS 101889)</name>
    <dbReference type="NCBI Taxonomy" id="1450537"/>
    <lineage>
        <taxon>Eukaryota</taxon>
        <taxon>Fungi</taxon>
        <taxon>Dikarya</taxon>
        <taxon>Ascomycota</taxon>
        <taxon>Pezizomycotina</taxon>
        <taxon>Eurotiomycetes</taxon>
        <taxon>Eurotiomycetidae</taxon>
        <taxon>Eurotiales</taxon>
        <taxon>Aspergillaceae</taxon>
        <taxon>Aspergillus</taxon>
        <taxon>Aspergillus subgen. Circumdati</taxon>
    </lineage>
</organism>
<feature type="region of interest" description="Disordered" evidence="1">
    <location>
        <begin position="65"/>
        <end position="84"/>
    </location>
</feature>
<accession>A0A395HXD9</accession>
<dbReference type="OrthoDB" id="5395390at2759"/>
<reference evidence="2 3" key="1">
    <citation type="submission" date="2018-02" db="EMBL/GenBank/DDBJ databases">
        <title>The genomes of Aspergillus section Nigri reveals drivers in fungal speciation.</title>
        <authorList>
            <consortium name="DOE Joint Genome Institute"/>
            <person name="Vesth T.C."/>
            <person name="Nybo J."/>
            <person name="Theobald S."/>
            <person name="Brandl J."/>
            <person name="Frisvad J.C."/>
            <person name="Nielsen K.F."/>
            <person name="Lyhne E.K."/>
            <person name="Kogle M.E."/>
            <person name="Kuo A."/>
            <person name="Riley R."/>
            <person name="Clum A."/>
            <person name="Nolan M."/>
            <person name="Lipzen A."/>
            <person name="Salamov A."/>
            <person name="Henrissat B."/>
            <person name="Wiebenga A."/>
            <person name="De vries R.P."/>
            <person name="Grigoriev I.V."/>
            <person name="Mortensen U.H."/>
            <person name="Andersen M.R."/>
            <person name="Baker S.E."/>
        </authorList>
    </citation>
    <scope>NUCLEOTIDE SEQUENCE [LARGE SCALE GENOMIC DNA]</scope>
    <source>
        <strain evidence="2 3">CBS 101889</strain>
    </source>
</reference>
<gene>
    <name evidence="2" type="ORF">BO97DRAFT_405784</name>
</gene>
<feature type="region of interest" description="Disordered" evidence="1">
    <location>
        <begin position="1"/>
        <end position="55"/>
    </location>
</feature>
<dbReference type="Gene3D" id="3.80.10.10">
    <property type="entry name" value="Ribonuclease Inhibitor"/>
    <property type="match status" value="1"/>
</dbReference>
<sequence length="716" mass="82256">MAPTLRTPPCHPSSRRSRRPIRSSRARIQSYLEASSSDGRFDEDTESDLERAERLSLTLRPRDSNRIPASYREETTDDEIEDFRDEDTDAVTPRQTPEHSSLAFPEGSSSANPSRSTRARTMKTRSQSTKAKRSMNGKRMEIGRPLNKRRKLEVDATPFVGSGVIPPWQTLPYYILFDIFVRASNPLIDERTTSRKSSVQWLVKVALLCRSFHEPALAALYNCPPLIPAAKSHGLLHLLAKPQGSLSTNYINKIKQLHVDVEALLFYKSGSTLGYFELPKLLEKTPQVKTLRLYHSHDYVVGLPPWLIQRSKWTYPDSLFDTILSGPIRLRSWDWNGRFMETQKLLELMSGMHIQPAFHKMQDLRLLHIMSDDPYNRQVPEGSTDREILLAAALADLPDLRRLEFIECSVVNDHLLPNLPANLTSLTINNCDEVTTTNFSAFISTHGHHLRELILSHNRHLSMSFVVNLAESCEHLEVFKMDISMHDWSSYHDVEPHFRELLSLTETPTWPSTLREIELVQLRNWDDKTAEVFFSSLLNAASSLQNLRRLLISAILKIGWRDRATFREKWKGRLQRVFQRRSLPPDPTLRSIPRPSLLPVSSQIPESGNVYGTNNNSDTQHSGILTPSKRKSARIAQKRFSEDEEIVKEKIRRSHEDNDEEPLFTQGLCDVVMIRIDNQRPTETQFNEEDFLDDELSGDEDWNGNDIDVDDARHAW</sequence>
<dbReference type="RefSeq" id="XP_025551217.1">
    <property type="nucleotide sequence ID" value="XM_025695271.1"/>
</dbReference>
<name>A0A395HXD9_ASPHC</name>
<feature type="region of interest" description="Disordered" evidence="1">
    <location>
        <begin position="693"/>
        <end position="716"/>
    </location>
</feature>
<dbReference type="STRING" id="1450537.A0A395HXD9"/>
<protein>
    <submittedName>
        <fullName evidence="2">Uncharacterized protein</fullName>
    </submittedName>
</protein>
<feature type="compositionally biased region" description="Basic residues" evidence="1">
    <location>
        <begin position="13"/>
        <end position="25"/>
    </location>
</feature>
<keyword evidence="3" id="KW-1185">Reference proteome</keyword>
<dbReference type="VEuPathDB" id="FungiDB:BO97DRAFT_405784"/>
<proteinExistence type="predicted"/>
<dbReference type="SUPFAM" id="SSF52047">
    <property type="entry name" value="RNI-like"/>
    <property type="match status" value="1"/>
</dbReference>
<feature type="compositionally biased region" description="Acidic residues" evidence="1">
    <location>
        <begin position="693"/>
        <end position="709"/>
    </location>
</feature>
<dbReference type="AlphaFoldDB" id="A0A395HXD9"/>